<feature type="region of interest" description="Disordered" evidence="1">
    <location>
        <begin position="19"/>
        <end position="43"/>
    </location>
</feature>
<reference evidence="2 3" key="1">
    <citation type="journal article" date="2017" name="Mol. Biol. Evol.">
        <title>The 4-celled Tetrabaena socialis nuclear genome reveals the essential components for genetic control of cell number at the origin of multicellularity in the volvocine lineage.</title>
        <authorList>
            <person name="Featherston J."/>
            <person name="Arakaki Y."/>
            <person name="Hanschen E.R."/>
            <person name="Ferris P.J."/>
            <person name="Michod R.E."/>
            <person name="Olson B.J.S.C."/>
            <person name="Nozaki H."/>
            <person name="Durand P.M."/>
        </authorList>
    </citation>
    <scope>NUCLEOTIDE SEQUENCE [LARGE SCALE GENOMIC DNA]</scope>
    <source>
        <strain evidence="2 3">NIES-571</strain>
    </source>
</reference>
<evidence type="ECO:0000313" key="2">
    <source>
        <dbReference type="EMBL" id="PNH06512.1"/>
    </source>
</evidence>
<organism evidence="2 3">
    <name type="scientific">Tetrabaena socialis</name>
    <dbReference type="NCBI Taxonomy" id="47790"/>
    <lineage>
        <taxon>Eukaryota</taxon>
        <taxon>Viridiplantae</taxon>
        <taxon>Chlorophyta</taxon>
        <taxon>core chlorophytes</taxon>
        <taxon>Chlorophyceae</taxon>
        <taxon>CS clade</taxon>
        <taxon>Chlamydomonadales</taxon>
        <taxon>Tetrabaenaceae</taxon>
        <taxon>Tetrabaena</taxon>
    </lineage>
</organism>
<gene>
    <name evidence="2" type="ORF">TSOC_007153</name>
</gene>
<proteinExistence type="predicted"/>
<evidence type="ECO:0000256" key="1">
    <source>
        <dbReference type="SAM" id="MobiDB-lite"/>
    </source>
</evidence>
<feature type="compositionally biased region" description="Polar residues" evidence="1">
    <location>
        <begin position="28"/>
        <end position="43"/>
    </location>
</feature>
<dbReference type="AlphaFoldDB" id="A0A2J8A1X0"/>
<protein>
    <submittedName>
        <fullName evidence="2">Uncharacterized protein</fullName>
    </submittedName>
</protein>
<dbReference type="EMBL" id="PGGS01000232">
    <property type="protein sequence ID" value="PNH06512.1"/>
    <property type="molecule type" value="Genomic_DNA"/>
</dbReference>
<dbReference type="OrthoDB" id="534188at2759"/>
<accession>A0A2J8A1X0</accession>
<sequence>MAPPVFAALAAPLRPRSASMDIPRCAGSSASQEKPQESQASQDSFCFYSTSPTGVAFYAYESSTRSGQASRQAPAQSAPGIFGRLFASVQ</sequence>
<dbReference type="Proteomes" id="UP000236333">
    <property type="component" value="Unassembled WGS sequence"/>
</dbReference>
<name>A0A2J8A1X0_9CHLO</name>
<evidence type="ECO:0000313" key="3">
    <source>
        <dbReference type="Proteomes" id="UP000236333"/>
    </source>
</evidence>
<comment type="caution">
    <text evidence="2">The sequence shown here is derived from an EMBL/GenBank/DDBJ whole genome shotgun (WGS) entry which is preliminary data.</text>
</comment>
<keyword evidence="3" id="KW-1185">Reference proteome</keyword>